<name>A0A5R9EIT7_9ACTN</name>
<feature type="compositionally biased region" description="Basic and acidic residues" evidence="7">
    <location>
        <begin position="22"/>
        <end position="43"/>
    </location>
</feature>
<evidence type="ECO:0000259" key="9">
    <source>
        <dbReference type="Pfam" id="PF03458"/>
    </source>
</evidence>
<keyword evidence="11" id="KW-1185">Reference proteome</keyword>
<dbReference type="OrthoDB" id="9791874at2"/>
<feature type="transmembrane region" description="Helical" evidence="8">
    <location>
        <begin position="139"/>
        <end position="160"/>
    </location>
</feature>
<evidence type="ECO:0000256" key="7">
    <source>
        <dbReference type="SAM" id="MobiDB-lite"/>
    </source>
</evidence>
<comment type="subcellular location">
    <subcellularLocation>
        <location evidence="1">Cell membrane</location>
        <topology evidence="1">Multi-pass membrane protein</topology>
    </subcellularLocation>
</comment>
<comment type="caution">
    <text evidence="10">The sequence shown here is derived from an EMBL/GenBank/DDBJ whole genome shotgun (WGS) entry which is preliminary data.</text>
</comment>
<feature type="transmembrane region" description="Helical" evidence="8">
    <location>
        <begin position="112"/>
        <end position="133"/>
    </location>
</feature>
<evidence type="ECO:0000256" key="5">
    <source>
        <dbReference type="ARBA" id="ARBA00022989"/>
    </source>
</evidence>
<keyword evidence="4 8" id="KW-0812">Transmembrane</keyword>
<proteinExistence type="inferred from homology"/>
<evidence type="ECO:0000313" key="10">
    <source>
        <dbReference type="EMBL" id="TLQ47674.1"/>
    </source>
</evidence>
<evidence type="ECO:0000256" key="6">
    <source>
        <dbReference type="ARBA" id="ARBA00023136"/>
    </source>
</evidence>
<feature type="region of interest" description="Disordered" evidence="7">
    <location>
        <begin position="168"/>
        <end position="197"/>
    </location>
</feature>
<sequence length="197" mass="20035">MGRLVPAGPGRARTGRAPGPRAGEDRGPRGDAPRERRLTDGRGVRPGAPPINRIGGAVQVVDAAGLGPFSASGTVTAAGWGFEPFHAAAVGGATAVGGGVLRSLLAWRSPRCCAATAGMYPMPTVLAAGTAAVLPQSALLGPISSAAAVFATFVLRLPALRHRWRGPLTRGSEWPAPARPEAPRFGRGRPPGRAGLH</sequence>
<gene>
    <name evidence="10" type="ORF">FEF34_36290</name>
</gene>
<keyword evidence="5 8" id="KW-1133">Transmembrane helix</keyword>
<keyword evidence="3" id="KW-1003">Cell membrane</keyword>
<organism evidence="10 11">
    <name type="scientific">Streptomyces marianii</name>
    <dbReference type="NCBI Taxonomy" id="1817406"/>
    <lineage>
        <taxon>Bacteria</taxon>
        <taxon>Bacillati</taxon>
        <taxon>Actinomycetota</taxon>
        <taxon>Actinomycetes</taxon>
        <taxon>Kitasatosporales</taxon>
        <taxon>Streptomycetaceae</taxon>
        <taxon>Streptomyces</taxon>
    </lineage>
</organism>
<evidence type="ECO:0000256" key="1">
    <source>
        <dbReference type="ARBA" id="ARBA00004651"/>
    </source>
</evidence>
<dbReference type="PANTHER" id="PTHR30506">
    <property type="entry name" value="INNER MEMBRANE PROTEIN"/>
    <property type="match status" value="1"/>
</dbReference>
<comment type="similarity">
    <text evidence="2">Belongs to the UPF0126 family.</text>
</comment>
<dbReference type="PANTHER" id="PTHR30506:SF3">
    <property type="entry name" value="UPF0126 INNER MEMBRANE PROTEIN YADS-RELATED"/>
    <property type="match status" value="1"/>
</dbReference>
<dbReference type="InterPro" id="IPR005115">
    <property type="entry name" value="Gly_transporter"/>
</dbReference>
<evidence type="ECO:0000256" key="8">
    <source>
        <dbReference type="SAM" id="Phobius"/>
    </source>
</evidence>
<dbReference type="RefSeq" id="WP_138056949.1">
    <property type="nucleotide sequence ID" value="NZ_VAWE01000001.1"/>
</dbReference>
<feature type="compositionally biased region" description="Low complexity" evidence="7">
    <location>
        <begin position="1"/>
        <end position="21"/>
    </location>
</feature>
<dbReference type="Pfam" id="PF03458">
    <property type="entry name" value="Gly_transporter"/>
    <property type="match status" value="1"/>
</dbReference>
<evidence type="ECO:0000313" key="11">
    <source>
        <dbReference type="Proteomes" id="UP000305921"/>
    </source>
</evidence>
<evidence type="ECO:0000256" key="3">
    <source>
        <dbReference type="ARBA" id="ARBA00022475"/>
    </source>
</evidence>
<dbReference type="GO" id="GO:0005886">
    <property type="term" value="C:plasma membrane"/>
    <property type="evidence" value="ECO:0007669"/>
    <property type="project" value="UniProtKB-SubCell"/>
</dbReference>
<evidence type="ECO:0000256" key="2">
    <source>
        <dbReference type="ARBA" id="ARBA00008193"/>
    </source>
</evidence>
<dbReference type="AlphaFoldDB" id="A0A5R9EIT7"/>
<evidence type="ECO:0000256" key="4">
    <source>
        <dbReference type="ARBA" id="ARBA00022692"/>
    </source>
</evidence>
<feature type="region of interest" description="Disordered" evidence="7">
    <location>
        <begin position="1"/>
        <end position="51"/>
    </location>
</feature>
<accession>A0A5R9EIT7</accession>
<protein>
    <recommendedName>
        <fullName evidence="9">Glycine transporter domain-containing protein</fullName>
    </recommendedName>
</protein>
<reference evidence="10 11" key="1">
    <citation type="submission" date="2019-05" db="EMBL/GenBank/DDBJ databases">
        <title>Streptomyces marianii sp. nov., a novel marine actinomycete from southern coast of India.</title>
        <authorList>
            <person name="Iniyan A.M."/>
            <person name="Wink J."/>
            <person name="Ramprasad E."/>
            <person name="Ramana C.V."/>
            <person name="Bunk B."/>
            <person name="Sproer C."/>
            <person name="Joseph F.-J.R.S."/>
            <person name="Vincent S.G.P."/>
        </authorList>
    </citation>
    <scope>NUCLEOTIDE SEQUENCE [LARGE SCALE GENOMIC DNA]</scope>
    <source>
        <strain evidence="10 11">ICN19</strain>
    </source>
</reference>
<dbReference type="EMBL" id="VAWE01000001">
    <property type="protein sequence ID" value="TLQ47674.1"/>
    <property type="molecule type" value="Genomic_DNA"/>
</dbReference>
<dbReference type="Proteomes" id="UP000305921">
    <property type="component" value="Unassembled WGS sequence"/>
</dbReference>
<feature type="domain" description="Glycine transporter" evidence="9">
    <location>
        <begin position="60"/>
        <end position="134"/>
    </location>
</feature>
<keyword evidence="6 8" id="KW-0472">Membrane</keyword>